<dbReference type="KEGG" id="aeh:Mlg_0937"/>
<name>Q0AA46_ALKEH</name>
<keyword evidence="10" id="KW-1185">Reference proteome</keyword>
<dbReference type="EMBL" id="CP000453">
    <property type="protein sequence ID" value="ABI56291.1"/>
    <property type="molecule type" value="Genomic_DNA"/>
</dbReference>
<comment type="subcellular location">
    <subcellularLocation>
        <location evidence="1 7">Cell membrane</location>
        <topology evidence="1 7">Multi-pass membrane protein</topology>
    </subcellularLocation>
</comment>
<proteinExistence type="inferred from homology"/>
<dbReference type="OrthoDB" id="9780918at2"/>
<sequence>MELGSLVKVLSDSPLWLAGGLFLIVMLESLLVVGYLVPAASLVFLVGALAASDPVLLLPAFAGAAGGALVGGAANYELGFRLRHRTDRLWPFSHHPGLLERNQAFLARHGAVSLIVSRFAKPTRSTLPAVAGMLDMDRRLFLFGNLLSAPLWAAVWLGLGLGAGTSVAVVLGEAGRVALPFLTAAVLLAGFGWLWGRRRLRRGLPSGARHWRMVVILLVTLAMVVSVLEVMA</sequence>
<evidence type="ECO:0000256" key="7">
    <source>
        <dbReference type="RuleBase" id="RU367016"/>
    </source>
</evidence>
<evidence type="ECO:0000256" key="3">
    <source>
        <dbReference type="ARBA" id="ARBA00022475"/>
    </source>
</evidence>
<evidence type="ECO:0000259" key="8">
    <source>
        <dbReference type="Pfam" id="PF09335"/>
    </source>
</evidence>
<protein>
    <recommendedName>
        <fullName evidence="8">VTT domain-containing protein</fullName>
    </recommendedName>
</protein>
<evidence type="ECO:0000256" key="2">
    <source>
        <dbReference type="ARBA" id="ARBA00010792"/>
    </source>
</evidence>
<comment type="similarity">
    <text evidence="2 7">Belongs to the DedA family.</text>
</comment>
<dbReference type="HOGENOM" id="CLU_044208_3_2_6"/>
<evidence type="ECO:0000256" key="1">
    <source>
        <dbReference type="ARBA" id="ARBA00004651"/>
    </source>
</evidence>
<keyword evidence="5 7" id="KW-1133">Transmembrane helix</keyword>
<keyword evidence="3 7" id="KW-1003">Cell membrane</keyword>
<gene>
    <name evidence="9" type="ordered locus">Mlg_0937</name>
</gene>
<organism evidence="9 10">
    <name type="scientific">Alkalilimnicola ehrlichii (strain ATCC BAA-1101 / DSM 17681 / MLHE-1)</name>
    <dbReference type="NCBI Taxonomy" id="187272"/>
    <lineage>
        <taxon>Bacteria</taxon>
        <taxon>Pseudomonadati</taxon>
        <taxon>Pseudomonadota</taxon>
        <taxon>Gammaproteobacteria</taxon>
        <taxon>Chromatiales</taxon>
        <taxon>Ectothiorhodospiraceae</taxon>
        <taxon>Alkalilimnicola</taxon>
    </lineage>
</organism>
<evidence type="ECO:0000256" key="5">
    <source>
        <dbReference type="ARBA" id="ARBA00022989"/>
    </source>
</evidence>
<keyword evidence="6 7" id="KW-0472">Membrane</keyword>
<evidence type="ECO:0000313" key="10">
    <source>
        <dbReference type="Proteomes" id="UP000001962"/>
    </source>
</evidence>
<feature type="transmembrane region" description="Helical" evidence="7">
    <location>
        <begin position="146"/>
        <end position="171"/>
    </location>
</feature>
<feature type="domain" description="VTT" evidence="8">
    <location>
        <begin position="37"/>
        <end position="160"/>
    </location>
</feature>
<dbReference type="RefSeq" id="WP_011628686.1">
    <property type="nucleotide sequence ID" value="NC_008340.1"/>
</dbReference>
<dbReference type="eggNOG" id="COG0586">
    <property type="taxonomic scope" value="Bacteria"/>
</dbReference>
<dbReference type="InterPro" id="IPR032818">
    <property type="entry name" value="DedA-like"/>
</dbReference>
<dbReference type="Proteomes" id="UP000001962">
    <property type="component" value="Chromosome"/>
</dbReference>
<dbReference type="Pfam" id="PF09335">
    <property type="entry name" value="VTT_dom"/>
    <property type="match status" value="1"/>
</dbReference>
<reference evidence="10" key="1">
    <citation type="submission" date="2006-08" db="EMBL/GenBank/DDBJ databases">
        <title>Complete sequence of Alkalilimnicola ehrilichei MLHE-1.</title>
        <authorList>
            <person name="Copeland A."/>
            <person name="Lucas S."/>
            <person name="Lapidus A."/>
            <person name="Barry K."/>
            <person name="Detter J.C."/>
            <person name="Glavina del Rio T."/>
            <person name="Hammon N."/>
            <person name="Israni S."/>
            <person name="Dalin E."/>
            <person name="Tice H."/>
            <person name="Pitluck S."/>
            <person name="Sims D."/>
            <person name="Brettin T."/>
            <person name="Bruce D."/>
            <person name="Han C."/>
            <person name="Tapia R."/>
            <person name="Gilna P."/>
            <person name="Schmutz J."/>
            <person name="Larimer F."/>
            <person name="Land M."/>
            <person name="Hauser L."/>
            <person name="Kyrpides N."/>
            <person name="Mikhailova N."/>
            <person name="Oremland R.S."/>
            <person name="Hoeft S.E."/>
            <person name="Switzer-Blum J."/>
            <person name="Kulp T."/>
            <person name="King G."/>
            <person name="Tabita R."/>
            <person name="Witte B."/>
            <person name="Santini J.M."/>
            <person name="Basu P."/>
            <person name="Hollibaugh J.T."/>
            <person name="Xie G."/>
            <person name="Stolz J.F."/>
            <person name="Richardson P."/>
        </authorList>
    </citation>
    <scope>NUCLEOTIDE SEQUENCE [LARGE SCALE GENOMIC DNA]</scope>
    <source>
        <strain evidence="10">ATCC BAA-1101 / DSM 17681 / MLHE-1</strain>
    </source>
</reference>
<dbReference type="PANTHER" id="PTHR30353:SF15">
    <property type="entry name" value="INNER MEMBRANE PROTEIN YABI"/>
    <property type="match status" value="1"/>
</dbReference>
<dbReference type="InterPro" id="IPR032816">
    <property type="entry name" value="VTT_dom"/>
</dbReference>
<keyword evidence="4 7" id="KW-0812">Transmembrane</keyword>
<dbReference type="GO" id="GO:0005886">
    <property type="term" value="C:plasma membrane"/>
    <property type="evidence" value="ECO:0007669"/>
    <property type="project" value="UniProtKB-SubCell"/>
</dbReference>
<accession>Q0AA46</accession>
<evidence type="ECO:0000313" key="9">
    <source>
        <dbReference type="EMBL" id="ABI56291.1"/>
    </source>
</evidence>
<dbReference type="PANTHER" id="PTHR30353">
    <property type="entry name" value="INNER MEMBRANE PROTEIN DEDA-RELATED"/>
    <property type="match status" value="1"/>
</dbReference>
<feature type="transmembrane region" description="Helical" evidence="7">
    <location>
        <begin position="21"/>
        <end position="50"/>
    </location>
</feature>
<evidence type="ECO:0000256" key="6">
    <source>
        <dbReference type="ARBA" id="ARBA00023136"/>
    </source>
</evidence>
<evidence type="ECO:0000256" key="4">
    <source>
        <dbReference type="ARBA" id="ARBA00022692"/>
    </source>
</evidence>
<feature type="transmembrane region" description="Helical" evidence="7">
    <location>
        <begin position="177"/>
        <end position="196"/>
    </location>
</feature>
<dbReference type="AlphaFoldDB" id="Q0AA46"/>
<feature type="transmembrane region" description="Helical" evidence="7">
    <location>
        <begin position="208"/>
        <end position="228"/>
    </location>
</feature>